<comment type="caution">
    <text evidence="9">The sequence shown here is derived from an EMBL/GenBank/DDBJ whole genome shotgun (WGS) entry which is preliminary data.</text>
</comment>
<evidence type="ECO:0000313" key="10">
    <source>
        <dbReference type="Proteomes" id="UP001225605"/>
    </source>
</evidence>
<reference evidence="9 10" key="1">
    <citation type="submission" date="2017-06" db="EMBL/GenBank/DDBJ databases">
        <title>Cultured bacterium strain Saccharothrix yanglingensis Hhs.015.</title>
        <authorList>
            <person name="Xia Y."/>
        </authorList>
    </citation>
    <scope>NUCLEOTIDE SEQUENCE [LARGE SCALE GENOMIC DNA]</scope>
    <source>
        <strain evidence="9 10">Hhs.015</strain>
    </source>
</reference>
<evidence type="ECO:0000256" key="5">
    <source>
        <dbReference type="ARBA" id="ARBA00023004"/>
    </source>
</evidence>
<dbReference type="PANTHER" id="PTHR36923">
    <property type="entry name" value="FERREDOXIN"/>
    <property type="match status" value="1"/>
</dbReference>
<keyword evidence="3 8" id="KW-0479">Metal-binding</keyword>
<dbReference type="EMBL" id="NSDM01000002">
    <property type="protein sequence ID" value="MDQ2583605.1"/>
    <property type="molecule type" value="Genomic_DNA"/>
</dbReference>
<dbReference type="PANTHER" id="PTHR36923:SF3">
    <property type="entry name" value="FERREDOXIN"/>
    <property type="match status" value="1"/>
</dbReference>
<evidence type="ECO:0000256" key="2">
    <source>
        <dbReference type="ARBA" id="ARBA00022448"/>
    </source>
</evidence>
<comment type="function">
    <text evidence="8">Ferredoxins are iron-sulfur proteins that transfer electrons in a wide variety of metabolic reactions.</text>
</comment>
<keyword evidence="10" id="KW-1185">Reference proteome</keyword>
<dbReference type="InterPro" id="IPR051269">
    <property type="entry name" value="Fe-S_cluster_ET"/>
</dbReference>
<keyword evidence="2 8" id="KW-0813">Transport</keyword>
<evidence type="ECO:0000256" key="3">
    <source>
        <dbReference type="ARBA" id="ARBA00022723"/>
    </source>
</evidence>
<gene>
    <name evidence="9" type="ORF">CKY47_06325</name>
</gene>
<dbReference type="RefSeq" id="WP_306744715.1">
    <property type="nucleotide sequence ID" value="NZ_NSDM01000002.1"/>
</dbReference>
<name>A0ABU0WUR5_9PSEU</name>
<protein>
    <recommendedName>
        <fullName evidence="8">Ferredoxin</fullName>
    </recommendedName>
</protein>
<sequence>MTTTRWKVSLDQDSCISSGICQALAPGRFEVRAGTPARVVSEEVDREDALLDAAESCPVEAIGLVDARSGDVVYPPAD</sequence>
<evidence type="ECO:0000256" key="8">
    <source>
        <dbReference type="RuleBase" id="RU368020"/>
    </source>
</evidence>
<dbReference type="PRINTS" id="PR00352">
    <property type="entry name" value="3FE4SFRDOXIN"/>
</dbReference>
<keyword evidence="7" id="KW-0003">3Fe-4S</keyword>
<dbReference type="Proteomes" id="UP001225605">
    <property type="component" value="Unassembled WGS sequence"/>
</dbReference>
<evidence type="ECO:0000256" key="6">
    <source>
        <dbReference type="ARBA" id="ARBA00023014"/>
    </source>
</evidence>
<proteinExistence type="predicted"/>
<keyword evidence="5 8" id="KW-0408">Iron</keyword>
<dbReference type="SUPFAM" id="SSF54862">
    <property type="entry name" value="4Fe-4S ferredoxins"/>
    <property type="match status" value="1"/>
</dbReference>
<organism evidence="9 10">
    <name type="scientific">Saccharothrix yanglingensis</name>
    <dbReference type="NCBI Taxonomy" id="659496"/>
    <lineage>
        <taxon>Bacteria</taxon>
        <taxon>Bacillati</taxon>
        <taxon>Actinomycetota</taxon>
        <taxon>Actinomycetes</taxon>
        <taxon>Pseudonocardiales</taxon>
        <taxon>Pseudonocardiaceae</taxon>
        <taxon>Saccharothrix</taxon>
    </lineage>
</organism>
<evidence type="ECO:0000256" key="4">
    <source>
        <dbReference type="ARBA" id="ARBA00022982"/>
    </source>
</evidence>
<evidence type="ECO:0000313" key="9">
    <source>
        <dbReference type="EMBL" id="MDQ2583605.1"/>
    </source>
</evidence>
<comment type="cofactor">
    <cofactor evidence="1">
        <name>[3Fe-4S] cluster</name>
        <dbReference type="ChEBI" id="CHEBI:21137"/>
    </cofactor>
</comment>
<evidence type="ECO:0000256" key="1">
    <source>
        <dbReference type="ARBA" id="ARBA00001927"/>
    </source>
</evidence>
<keyword evidence="4 8" id="KW-0249">Electron transport</keyword>
<evidence type="ECO:0000256" key="7">
    <source>
        <dbReference type="ARBA" id="ARBA00023291"/>
    </source>
</evidence>
<keyword evidence="6 8" id="KW-0411">Iron-sulfur</keyword>
<dbReference type="Gene3D" id="3.30.70.20">
    <property type="match status" value="1"/>
</dbReference>
<dbReference type="Pfam" id="PF13370">
    <property type="entry name" value="Fer4_13"/>
    <property type="match status" value="1"/>
</dbReference>
<accession>A0ABU0WUR5</accession>
<dbReference type="InterPro" id="IPR001080">
    <property type="entry name" value="3Fe4S_ferredoxin"/>
</dbReference>